<organism evidence="1 2">
    <name type="scientific">Clavelina lepadiformis</name>
    <name type="common">Light-bulb sea squirt</name>
    <name type="synonym">Ascidia lepadiformis</name>
    <dbReference type="NCBI Taxonomy" id="159417"/>
    <lineage>
        <taxon>Eukaryota</taxon>
        <taxon>Metazoa</taxon>
        <taxon>Chordata</taxon>
        <taxon>Tunicata</taxon>
        <taxon>Ascidiacea</taxon>
        <taxon>Aplousobranchia</taxon>
        <taxon>Clavelinidae</taxon>
        <taxon>Clavelina</taxon>
    </lineage>
</organism>
<reference evidence="1 2" key="1">
    <citation type="submission" date="2024-02" db="EMBL/GenBank/DDBJ databases">
        <authorList>
            <person name="Daric V."/>
            <person name="Darras S."/>
        </authorList>
    </citation>
    <scope>NUCLEOTIDE SEQUENCE [LARGE SCALE GENOMIC DNA]</scope>
</reference>
<dbReference type="PANTHER" id="PTHR48190">
    <property type="entry name" value="PROGRAMMED CELL DEATH PROTEIN 7"/>
    <property type="match status" value="1"/>
</dbReference>
<sequence length="495" mass="57447">MAKQFGNTSNPRPEVTGWNSNQQNEKFFAWHQPSVVSNPANVPGTNFHSNFQGQYCSDVFHQGSNCLNPFHAPRNPFSALPHMPRPLWQHVRPPCPPLPPWASTYGMSSHQPFHPPHAAFYKNERQPHQPGVGLKTACENLNNNTSDKMIVERFLIERGKSKDHIQALPASMSTNKKESSNLTLKICEAKDLHQRGRSLLSTLEGASETFFQSDESKNIREELQKILSQLSTPDVIKDLQLKLNKRKKARARRKKCRQTYYKHKVLEKIRMDERNMHIAEWQKQEKVKFQQQLQNEEMKKQMDNTLHELRKEQTTFGKAMEFINAIAKLRTVRVNSAKEKEYSVVDGFDETVKNVNAVLLSHKRLCADKIASLTQIIETNQKQTKLSMEKRQKKMIDVQRKSWEQKRKISLFGKEVKRDPFDPLWPVQQLHHQANASLQNLVECRHQWDQFLHKDGTAIPTGWVEPFEPSSEDWEIYQVKEDSVKEYPLSGELVS</sequence>
<name>A0ABP0GCT1_CLALP</name>
<gene>
    <name evidence="1" type="ORF">CVLEPA_LOCUS21582</name>
</gene>
<keyword evidence="2" id="KW-1185">Reference proteome</keyword>
<dbReference type="InterPro" id="IPR031974">
    <property type="entry name" value="PDCD7"/>
</dbReference>
<evidence type="ECO:0000313" key="2">
    <source>
        <dbReference type="Proteomes" id="UP001642483"/>
    </source>
</evidence>
<evidence type="ECO:0008006" key="3">
    <source>
        <dbReference type="Google" id="ProtNLM"/>
    </source>
</evidence>
<dbReference type="PANTHER" id="PTHR48190:SF2">
    <property type="entry name" value="PROGRAMMED CELL DEATH PROTEIN 7"/>
    <property type="match status" value="1"/>
</dbReference>
<dbReference type="Pfam" id="PF16021">
    <property type="entry name" value="PDCD7"/>
    <property type="match status" value="1"/>
</dbReference>
<accession>A0ABP0GCT1</accession>
<dbReference type="EMBL" id="CAWYQH010000108">
    <property type="protein sequence ID" value="CAK8689604.1"/>
    <property type="molecule type" value="Genomic_DNA"/>
</dbReference>
<dbReference type="InterPro" id="IPR052831">
    <property type="entry name" value="Apoptosis_promoter"/>
</dbReference>
<comment type="caution">
    <text evidence="1">The sequence shown here is derived from an EMBL/GenBank/DDBJ whole genome shotgun (WGS) entry which is preliminary data.</text>
</comment>
<dbReference type="Proteomes" id="UP001642483">
    <property type="component" value="Unassembled WGS sequence"/>
</dbReference>
<proteinExistence type="predicted"/>
<protein>
    <recommendedName>
        <fullName evidence="3">Programmed cell death protein 7</fullName>
    </recommendedName>
</protein>
<evidence type="ECO:0000313" key="1">
    <source>
        <dbReference type="EMBL" id="CAK8689604.1"/>
    </source>
</evidence>